<evidence type="ECO:0000256" key="6">
    <source>
        <dbReference type="ARBA" id="ARBA00023136"/>
    </source>
</evidence>
<evidence type="ECO:0000259" key="10">
    <source>
        <dbReference type="PROSITE" id="PS50866"/>
    </source>
</evidence>
<dbReference type="SMART" id="SM01190">
    <property type="entry name" value="EMP24_GP25L"/>
    <property type="match status" value="1"/>
</dbReference>
<proteinExistence type="inferred from homology"/>
<dbReference type="AlphaFoldDB" id="G0UWP0"/>
<sequence length="249" mass="28020">MYRWGGRPCMNICLLFLLAGVTSVPASAVSFLLQDTDPFCFVEEVEEDSKILSGEYTRQKSSSDSVVVKITVTSPDNVNVWESEIKLGTHSFTTSLASHSSGKYNICVAVSGSRSKGLKNDKAIPISLTIDQKRTTMPENRAAKLKRQKVNGMEVFSFRDFGGQQKDVLRPPEYFQRVEGALTKLSDQISSVRNGVDHIIERFTRMSVTAENTHKRIWAFGALLVMFMLVTTWLQFRLLKSTLRQKKLV</sequence>
<dbReference type="InterPro" id="IPR015720">
    <property type="entry name" value="Emp24-like"/>
</dbReference>
<evidence type="ECO:0000256" key="5">
    <source>
        <dbReference type="ARBA" id="ARBA00022989"/>
    </source>
</evidence>
<keyword evidence="5 8" id="KW-1133">Transmembrane helix</keyword>
<evidence type="ECO:0000313" key="11">
    <source>
        <dbReference type="EMBL" id="CCC93806.1"/>
    </source>
</evidence>
<evidence type="ECO:0000256" key="8">
    <source>
        <dbReference type="SAM" id="Phobius"/>
    </source>
</evidence>
<evidence type="ECO:0000256" key="9">
    <source>
        <dbReference type="SAM" id="SignalP"/>
    </source>
</evidence>
<evidence type="ECO:0000256" key="7">
    <source>
        <dbReference type="RuleBase" id="RU003827"/>
    </source>
</evidence>
<dbReference type="EMBL" id="HE575323">
    <property type="protein sequence ID" value="CCC93806.1"/>
    <property type="molecule type" value="Genomic_DNA"/>
</dbReference>
<dbReference type="GO" id="GO:0016020">
    <property type="term" value="C:membrane"/>
    <property type="evidence" value="ECO:0007669"/>
    <property type="project" value="UniProtKB-SubCell"/>
</dbReference>
<comment type="subcellular location">
    <subcellularLocation>
        <location evidence="1 7">Membrane</location>
        <topology evidence="1 7">Single-pass type I membrane protein</topology>
    </subcellularLocation>
</comment>
<keyword evidence="6 8" id="KW-0472">Membrane</keyword>
<evidence type="ECO:0000256" key="1">
    <source>
        <dbReference type="ARBA" id="ARBA00004479"/>
    </source>
</evidence>
<keyword evidence="4 9" id="KW-0732">Signal</keyword>
<dbReference type="PROSITE" id="PS50866">
    <property type="entry name" value="GOLD"/>
    <property type="match status" value="1"/>
</dbReference>
<dbReference type="PANTHER" id="PTHR22811">
    <property type="entry name" value="TRANSMEMBRANE EMP24 DOMAIN-CONTAINING PROTEIN"/>
    <property type="match status" value="1"/>
</dbReference>
<evidence type="ECO:0000256" key="3">
    <source>
        <dbReference type="ARBA" id="ARBA00022692"/>
    </source>
</evidence>
<accession>G0UWP0</accession>
<evidence type="ECO:0000256" key="4">
    <source>
        <dbReference type="ARBA" id="ARBA00022729"/>
    </source>
</evidence>
<evidence type="ECO:0000256" key="2">
    <source>
        <dbReference type="ARBA" id="ARBA00007104"/>
    </source>
</evidence>
<feature type="signal peptide" evidence="9">
    <location>
        <begin position="1"/>
        <end position="28"/>
    </location>
</feature>
<comment type="similarity">
    <text evidence="2 7">Belongs to the EMP24/GP25L family.</text>
</comment>
<keyword evidence="3 7" id="KW-0812">Transmembrane</keyword>
<dbReference type="VEuPathDB" id="TriTrypDB:TcIL3000_10_5720"/>
<name>G0UWP0_TRYCI</name>
<feature type="domain" description="GOLD" evidence="10">
    <location>
        <begin position="38"/>
        <end position="130"/>
    </location>
</feature>
<dbReference type="InterPro" id="IPR009038">
    <property type="entry name" value="GOLD_dom"/>
</dbReference>
<reference evidence="11" key="1">
    <citation type="journal article" date="2012" name="Proc. Natl. Acad. Sci. U.S.A.">
        <title>Antigenic diversity is generated by distinct evolutionary mechanisms in African trypanosome species.</title>
        <authorList>
            <person name="Jackson A.P."/>
            <person name="Berry A."/>
            <person name="Aslett M."/>
            <person name="Allison H.C."/>
            <person name="Burton P."/>
            <person name="Vavrova-Anderson J."/>
            <person name="Brown R."/>
            <person name="Browne H."/>
            <person name="Corton N."/>
            <person name="Hauser H."/>
            <person name="Gamble J."/>
            <person name="Gilderthorp R."/>
            <person name="Marcello L."/>
            <person name="McQuillan J."/>
            <person name="Otto T.D."/>
            <person name="Quail M.A."/>
            <person name="Sanders M.J."/>
            <person name="van Tonder A."/>
            <person name="Ginger M.L."/>
            <person name="Field M.C."/>
            <person name="Barry J.D."/>
            <person name="Hertz-Fowler C."/>
            <person name="Berriman M."/>
        </authorList>
    </citation>
    <scope>NUCLEOTIDE SEQUENCE</scope>
    <source>
        <strain evidence="11">IL3000</strain>
    </source>
</reference>
<organism evidence="11">
    <name type="scientific">Trypanosoma congolense (strain IL3000)</name>
    <dbReference type="NCBI Taxonomy" id="1068625"/>
    <lineage>
        <taxon>Eukaryota</taxon>
        <taxon>Discoba</taxon>
        <taxon>Euglenozoa</taxon>
        <taxon>Kinetoplastea</taxon>
        <taxon>Metakinetoplastina</taxon>
        <taxon>Trypanosomatida</taxon>
        <taxon>Trypanosomatidae</taxon>
        <taxon>Trypanosoma</taxon>
        <taxon>Nannomonas</taxon>
    </lineage>
</organism>
<dbReference type="Pfam" id="PF01105">
    <property type="entry name" value="EMP24_GP25L"/>
    <property type="match status" value="1"/>
</dbReference>
<gene>
    <name evidence="11" type="ORF">TCIL3000_10_5720</name>
</gene>
<feature type="transmembrane region" description="Helical" evidence="8">
    <location>
        <begin position="217"/>
        <end position="236"/>
    </location>
</feature>
<protein>
    <submittedName>
        <fullName evidence="11">Putative COP-coated vesicle membrane protein erv25</fullName>
    </submittedName>
</protein>
<feature type="chain" id="PRO_5003410784" evidence="9">
    <location>
        <begin position="29"/>
        <end position="249"/>
    </location>
</feature>